<name>A0ABR9CHL5_9HYPH</name>
<dbReference type="PANTHER" id="PTHR30466">
    <property type="entry name" value="FLAVIN REDUCTASE"/>
    <property type="match status" value="1"/>
</dbReference>
<feature type="domain" description="Flavin reductase like" evidence="2">
    <location>
        <begin position="1"/>
        <end position="148"/>
    </location>
</feature>
<dbReference type="Pfam" id="PF01613">
    <property type="entry name" value="Flavin_Reduct"/>
    <property type="match status" value="1"/>
</dbReference>
<dbReference type="EMBL" id="JACYXI010000001">
    <property type="protein sequence ID" value="MBD8890330.1"/>
    <property type="molecule type" value="Genomic_DNA"/>
</dbReference>
<dbReference type="InterPro" id="IPR012349">
    <property type="entry name" value="Split_barrel_FMN-bd"/>
</dbReference>
<reference evidence="3 4" key="2">
    <citation type="journal article" date="2021" name="Int. J. Syst. Evol. Microbiol.">
        <title>Roseibium litorale sp. nov., isolated from a tidal flat sediment and proposal for the reclassification of Labrenzia polysiphoniae as Roseibium polysiphoniae comb. nov.</title>
        <authorList>
            <person name="Liu Y."/>
            <person name="Pei T."/>
            <person name="Du J."/>
            <person name="Chao M."/>
            <person name="Deng M.R."/>
            <person name="Zhu H."/>
        </authorList>
    </citation>
    <scope>NUCLEOTIDE SEQUENCE [LARGE SCALE GENOMIC DNA]</scope>
    <source>
        <strain evidence="3 4">4C16A</strain>
    </source>
</reference>
<evidence type="ECO:0000313" key="4">
    <source>
        <dbReference type="Proteomes" id="UP000632063"/>
    </source>
</evidence>
<evidence type="ECO:0000256" key="1">
    <source>
        <dbReference type="ARBA" id="ARBA00023002"/>
    </source>
</evidence>
<keyword evidence="4" id="KW-1185">Reference proteome</keyword>
<dbReference type="Proteomes" id="UP000632063">
    <property type="component" value="Unassembled WGS sequence"/>
</dbReference>
<keyword evidence="1" id="KW-0560">Oxidoreductase</keyword>
<gene>
    <name evidence="3" type="ORF">IG616_02130</name>
</gene>
<proteinExistence type="predicted"/>
<dbReference type="InterPro" id="IPR002563">
    <property type="entry name" value="Flavin_Rdtase-like_dom"/>
</dbReference>
<organism evidence="3 4">
    <name type="scientific">Roseibium litorale</name>
    <dbReference type="NCBI Taxonomy" id="2803841"/>
    <lineage>
        <taxon>Bacteria</taxon>
        <taxon>Pseudomonadati</taxon>
        <taxon>Pseudomonadota</taxon>
        <taxon>Alphaproteobacteria</taxon>
        <taxon>Hyphomicrobiales</taxon>
        <taxon>Stappiaceae</taxon>
        <taxon>Roseibium</taxon>
    </lineage>
</organism>
<reference evidence="4" key="1">
    <citation type="submission" date="2020-09" db="EMBL/GenBank/DDBJ databases">
        <title>The genome sequence of strain Labrenzia suaedae 4C16A.</title>
        <authorList>
            <person name="Liu Y."/>
        </authorList>
    </citation>
    <scope>NUCLEOTIDE SEQUENCE [LARGE SCALE GENOMIC DNA]</scope>
    <source>
        <strain evidence="4">4C16A</strain>
    </source>
</reference>
<dbReference type="PANTHER" id="PTHR30466:SF1">
    <property type="entry name" value="FMN REDUCTASE (NADH) RUTF"/>
    <property type="match status" value="1"/>
</dbReference>
<evidence type="ECO:0000259" key="2">
    <source>
        <dbReference type="SMART" id="SM00903"/>
    </source>
</evidence>
<protein>
    <submittedName>
        <fullName evidence="3">Flavin reductase</fullName>
    </submittedName>
</protein>
<dbReference type="Gene3D" id="2.30.110.10">
    <property type="entry name" value="Electron Transport, Fmn-binding Protein, Chain A"/>
    <property type="match status" value="1"/>
</dbReference>
<dbReference type="InterPro" id="IPR050268">
    <property type="entry name" value="NADH-dep_flavin_reductase"/>
</dbReference>
<accession>A0ABR9CHL5</accession>
<comment type="caution">
    <text evidence="3">The sequence shown here is derived from an EMBL/GenBank/DDBJ whole genome shotgun (WGS) entry which is preliminary data.</text>
</comment>
<dbReference type="SMART" id="SM00903">
    <property type="entry name" value="Flavin_Reduct"/>
    <property type="match status" value="1"/>
</dbReference>
<sequence>MSRIATAVHILTTDGAGGRAGATVSAVCSVTDTPPTVLVCVNRSSRIHGAIRENGVFCVNTLASGQEALSNAFAGRGNLEMDARFELDSWIPMLSGSPALNTARVSVDCQVDSISDVGTHSIIIGQVNDVRFAGEEGSLVYVRRGYHGLPG</sequence>
<dbReference type="SUPFAM" id="SSF50475">
    <property type="entry name" value="FMN-binding split barrel"/>
    <property type="match status" value="1"/>
</dbReference>
<evidence type="ECO:0000313" key="3">
    <source>
        <dbReference type="EMBL" id="MBD8890330.1"/>
    </source>
</evidence>